<dbReference type="Pfam" id="PF04264">
    <property type="entry name" value="YceI"/>
    <property type="match status" value="1"/>
</dbReference>
<name>A0A399EY13_9DEIN</name>
<evidence type="ECO:0000313" key="4">
    <source>
        <dbReference type="Proteomes" id="UP000265800"/>
    </source>
</evidence>
<feature type="chain" id="PRO_5017254129" evidence="1">
    <location>
        <begin position="18"/>
        <end position="175"/>
    </location>
</feature>
<organism evidence="3 4">
    <name type="scientific">Meiothermus luteus</name>
    <dbReference type="NCBI Taxonomy" id="2026184"/>
    <lineage>
        <taxon>Bacteria</taxon>
        <taxon>Thermotogati</taxon>
        <taxon>Deinococcota</taxon>
        <taxon>Deinococci</taxon>
        <taxon>Thermales</taxon>
        <taxon>Thermaceae</taxon>
        <taxon>Meiothermus</taxon>
    </lineage>
</organism>
<gene>
    <name evidence="3" type="ORF">Mlute_00978</name>
</gene>
<keyword evidence="1" id="KW-0732">Signal</keyword>
<dbReference type="InterPro" id="IPR036761">
    <property type="entry name" value="TTHA0802/YceI-like_sf"/>
</dbReference>
<dbReference type="SUPFAM" id="SSF101874">
    <property type="entry name" value="YceI-like"/>
    <property type="match status" value="1"/>
</dbReference>
<keyword evidence="4" id="KW-1185">Reference proteome</keyword>
<dbReference type="RefSeq" id="WP_119359640.1">
    <property type="nucleotide sequence ID" value="NZ_QWKZ01000022.1"/>
</dbReference>
<dbReference type="OrthoDB" id="32103at2"/>
<protein>
    <submittedName>
        <fullName evidence="3">YceI-like domain protein</fullName>
    </submittedName>
</protein>
<dbReference type="EMBL" id="QWKZ01000022">
    <property type="protein sequence ID" value="RIH87422.1"/>
    <property type="molecule type" value="Genomic_DNA"/>
</dbReference>
<evidence type="ECO:0000256" key="1">
    <source>
        <dbReference type="SAM" id="SignalP"/>
    </source>
</evidence>
<dbReference type="InterPro" id="IPR007372">
    <property type="entry name" value="Lipid/polyisoprenoid-bd_YceI"/>
</dbReference>
<dbReference type="PANTHER" id="PTHR34406:SF1">
    <property type="entry name" value="PROTEIN YCEI"/>
    <property type="match status" value="1"/>
</dbReference>
<evidence type="ECO:0000259" key="2">
    <source>
        <dbReference type="SMART" id="SM00867"/>
    </source>
</evidence>
<dbReference type="Proteomes" id="UP000265800">
    <property type="component" value="Unassembled WGS sequence"/>
</dbReference>
<reference evidence="3 4" key="1">
    <citation type="submission" date="2018-08" db="EMBL/GenBank/DDBJ databases">
        <title>Meiothermus luteus KCTC 52599 genome sequencing project.</title>
        <authorList>
            <person name="Da Costa M.S."/>
            <person name="Albuquerque L."/>
            <person name="Raposo P."/>
            <person name="Froufe H.J.C."/>
            <person name="Barroso C.S."/>
            <person name="Egas C."/>
        </authorList>
    </citation>
    <scope>NUCLEOTIDE SEQUENCE [LARGE SCALE GENOMIC DNA]</scope>
    <source>
        <strain evidence="3 4">KCTC 52599</strain>
    </source>
</reference>
<dbReference type="SMART" id="SM00867">
    <property type="entry name" value="YceI"/>
    <property type="match status" value="1"/>
</dbReference>
<comment type="caution">
    <text evidence="3">The sequence shown here is derived from an EMBL/GenBank/DDBJ whole genome shotgun (WGS) entry which is preliminary data.</text>
</comment>
<dbReference type="PANTHER" id="PTHR34406">
    <property type="entry name" value="PROTEIN YCEI"/>
    <property type="match status" value="1"/>
</dbReference>
<feature type="domain" description="Lipid/polyisoprenoid-binding YceI-like" evidence="2">
    <location>
        <begin position="21"/>
        <end position="173"/>
    </location>
</feature>
<dbReference type="AlphaFoldDB" id="A0A399EY13"/>
<proteinExistence type="predicted"/>
<dbReference type="Gene3D" id="2.40.128.110">
    <property type="entry name" value="Lipid/polyisoprenoid-binding, YceI-like"/>
    <property type="match status" value="1"/>
</dbReference>
<sequence>MRGFVWALGLLGGLALAQPQTYAVEGRVTYAASYTLGRWEGTNTSLQGVVRWDSQTGEATGRVCVDLARFDSGNPLRDADARGVFNVSRYPQSCLEVEQLVPFGEEAVLAGALEISGVRRSVRVRGRLVREGNGYLFSGGFSTSFTEWRLIPPSLLFLRVNDPVEVWVEARATPR</sequence>
<evidence type="ECO:0000313" key="3">
    <source>
        <dbReference type="EMBL" id="RIH87422.1"/>
    </source>
</evidence>
<feature type="signal peptide" evidence="1">
    <location>
        <begin position="1"/>
        <end position="17"/>
    </location>
</feature>
<accession>A0A399EY13</accession>